<keyword evidence="4" id="KW-1185">Reference proteome</keyword>
<evidence type="ECO:0000313" key="4">
    <source>
        <dbReference type="Proteomes" id="UP000583556"/>
    </source>
</evidence>
<dbReference type="Pfam" id="PF03865">
    <property type="entry name" value="ShlB"/>
    <property type="match status" value="1"/>
</dbReference>
<dbReference type="GO" id="GO:0046819">
    <property type="term" value="P:protein secretion by the type V secretion system"/>
    <property type="evidence" value="ECO:0007669"/>
    <property type="project" value="TreeGrafter"/>
</dbReference>
<reference evidence="3 4" key="1">
    <citation type="submission" date="2020-04" db="EMBL/GenBank/DDBJ databases">
        <title>Novosphingobium sp. TW-4 isolated from soil.</title>
        <authorList>
            <person name="Dahal R.H."/>
            <person name="Chaudhary D.K."/>
        </authorList>
    </citation>
    <scope>NUCLEOTIDE SEQUENCE [LARGE SCALE GENOMIC DNA]</scope>
    <source>
        <strain evidence="3 4">TW-4</strain>
    </source>
</reference>
<evidence type="ECO:0000256" key="1">
    <source>
        <dbReference type="SAM" id="SignalP"/>
    </source>
</evidence>
<name>A0A7Y0GC43_9SPHN</name>
<dbReference type="PANTHER" id="PTHR34597:SF1">
    <property type="entry name" value="HEME_HEMOPEXIN TRANSPORTER PROTEIN HUXB"/>
    <property type="match status" value="1"/>
</dbReference>
<dbReference type="GO" id="GO:0008320">
    <property type="term" value="F:protein transmembrane transporter activity"/>
    <property type="evidence" value="ECO:0007669"/>
    <property type="project" value="TreeGrafter"/>
</dbReference>
<feature type="chain" id="PRO_5031184566" evidence="1">
    <location>
        <begin position="23"/>
        <end position="607"/>
    </location>
</feature>
<protein>
    <submittedName>
        <fullName evidence="3">ShlB/FhaC/HecB family hemolysin secretion/activation protein</fullName>
    </submittedName>
</protein>
<dbReference type="GO" id="GO:0098046">
    <property type="term" value="C:type V protein secretion system complex"/>
    <property type="evidence" value="ECO:0007669"/>
    <property type="project" value="TreeGrafter"/>
</dbReference>
<keyword evidence="1" id="KW-0732">Signal</keyword>
<organism evidence="3 4">
    <name type="scientific">Novosphingobium olei</name>
    <dbReference type="NCBI Taxonomy" id="2728851"/>
    <lineage>
        <taxon>Bacteria</taxon>
        <taxon>Pseudomonadati</taxon>
        <taxon>Pseudomonadota</taxon>
        <taxon>Alphaproteobacteria</taxon>
        <taxon>Sphingomonadales</taxon>
        <taxon>Sphingomonadaceae</taxon>
        <taxon>Novosphingobium</taxon>
    </lineage>
</organism>
<dbReference type="AlphaFoldDB" id="A0A7Y0GC43"/>
<dbReference type="PANTHER" id="PTHR34597">
    <property type="entry name" value="SLR1661 PROTEIN"/>
    <property type="match status" value="1"/>
</dbReference>
<accession>A0A7Y0GC43</accession>
<evidence type="ECO:0000313" key="3">
    <source>
        <dbReference type="EMBL" id="NML95664.1"/>
    </source>
</evidence>
<feature type="domain" description="Haemolysin activator HlyB C-terminal" evidence="2">
    <location>
        <begin position="390"/>
        <end position="555"/>
    </location>
</feature>
<dbReference type="RefSeq" id="WP_169494868.1">
    <property type="nucleotide sequence ID" value="NZ_JABBGM010000011.1"/>
</dbReference>
<sequence>MWGKKASLLALSAIGLSQTARAQSSDPALVAEQPAHASAPGIAYFKSLKIKIVATPNHGNLIANHSQIRLRDDVSKLQVTADRGQILDKTWIDNQFYVNDLLGKSVEADRIVLLIKLINQVILGEGYINSGVRLDEQFLPQNGEPLELSLVLGRVRSADKDGNPAVVWPRFRKNGLTTAYVADRLPATREVPFNAMTLEHQFRLLADNPAIATVNADLRAGASVGTAEITVSVEPAARCDLYAAMANNRSPSVGGVRYAIGATVRNVGHPGSYISTEIGKTRGLNDGVIAIEFPAVSPKINIVLNGSFNQASVIDRALLPLDIRSQDWSASGGMKYNVFERPLLPGNSVISAKSAIKVTLSALVIHRESRTELLGEPFSFSPGSNDGLAKYTAFRSGIDLIQRSTKHVLAGSIGLTVGIDGSRSSAFGVLTPKRHFIAAAAQVNYARRIDNSGLELRGRMFAQLVNSILYSLERVAAGGQDTVRGLRESALLADQGVIGSIELAKSFSIVSRGPTARKVSEKDLSLSVFLDGAWIGNKGRLQPERRWLSSIGVGASWSPVNGVSAKASYAKTFVTLAQAKASDLQDRGFQFQIVFRPLEFIAAHGER</sequence>
<dbReference type="Proteomes" id="UP000583556">
    <property type="component" value="Unassembled WGS sequence"/>
</dbReference>
<comment type="caution">
    <text evidence="3">The sequence shown here is derived from an EMBL/GenBank/DDBJ whole genome shotgun (WGS) entry which is preliminary data.</text>
</comment>
<dbReference type="InterPro" id="IPR005565">
    <property type="entry name" value="Hemolysn_activator_HlyB_C"/>
</dbReference>
<dbReference type="InterPro" id="IPR051544">
    <property type="entry name" value="TPS_OM_transporter"/>
</dbReference>
<dbReference type="Gene3D" id="2.40.160.50">
    <property type="entry name" value="membrane protein fhac: a member of the omp85/tpsb transporter family"/>
    <property type="match status" value="1"/>
</dbReference>
<feature type="signal peptide" evidence="1">
    <location>
        <begin position="1"/>
        <end position="22"/>
    </location>
</feature>
<gene>
    <name evidence="3" type="ORF">HHL27_18480</name>
</gene>
<dbReference type="EMBL" id="JABBGM010000011">
    <property type="protein sequence ID" value="NML95664.1"/>
    <property type="molecule type" value="Genomic_DNA"/>
</dbReference>
<evidence type="ECO:0000259" key="2">
    <source>
        <dbReference type="Pfam" id="PF03865"/>
    </source>
</evidence>
<proteinExistence type="predicted"/>